<name>A0A919L8M1_9ACTN</name>
<evidence type="ECO:0000256" key="4">
    <source>
        <dbReference type="ARBA" id="ARBA00022692"/>
    </source>
</evidence>
<dbReference type="RefSeq" id="WP_189937405.1">
    <property type="nucleotide sequence ID" value="NZ_BNCD01000024.1"/>
</dbReference>
<evidence type="ECO:0000256" key="6">
    <source>
        <dbReference type="ARBA" id="ARBA00023136"/>
    </source>
</evidence>
<evidence type="ECO:0000256" key="3">
    <source>
        <dbReference type="ARBA" id="ARBA00022475"/>
    </source>
</evidence>
<dbReference type="InterPro" id="IPR035906">
    <property type="entry name" value="MetI-like_sf"/>
</dbReference>
<dbReference type="PANTHER" id="PTHR43163">
    <property type="entry name" value="DIPEPTIDE TRANSPORT SYSTEM PERMEASE PROTEIN DPPB-RELATED"/>
    <property type="match status" value="1"/>
</dbReference>
<evidence type="ECO:0000256" key="2">
    <source>
        <dbReference type="ARBA" id="ARBA00022448"/>
    </source>
</evidence>
<proteinExistence type="inferred from homology"/>
<keyword evidence="4 7" id="KW-0812">Transmembrane</keyword>
<evidence type="ECO:0000256" key="5">
    <source>
        <dbReference type="ARBA" id="ARBA00022989"/>
    </source>
</evidence>
<evidence type="ECO:0000259" key="8">
    <source>
        <dbReference type="PROSITE" id="PS50928"/>
    </source>
</evidence>
<dbReference type="SUPFAM" id="SSF161098">
    <property type="entry name" value="MetI-like"/>
    <property type="match status" value="1"/>
</dbReference>
<feature type="transmembrane region" description="Helical" evidence="7">
    <location>
        <begin position="99"/>
        <end position="119"/>
    </location>
</feature>
<dbReference type="InterPro" id="IPR045621">
    <property type="entry name" value="BPD_transp_1_N"/>
</dbReference>
<comment type="subcellular location">
    <subcellularLocation>
        <location evidence="1 7">Cell membrane</location>
        <topology evidence="1 7">Multi-pass membrane protein</topology>
    </subcellularLocation>
</comment>
<accession>A0A919L8M1</accession>
<keyword evidence="10" id="KW-1185">Reference proteome</keyword>
<evidence type="ECO:0000256" key="7">
    <source>
        <dbReference type="RuleBase" id="RU363032"/>
    </source>
</evidence>
<feature type="transmembrane region" description="Helical" evidence="7">
    <location>
        <begin position="131"/>
        <end position="156"/>
    </location>
</feature>
<feature type="transmembrane region" description="Helical" evidence="7">
    <location>
        <begin position="234"/>
        <end position="256"/>
    </location>
</feature>
<dbReference type="GO" id="GO:0055085">
    <property type="term" value="P:transmembrane transport"/>
    <property type="evidence" value="ECO:0007669"/>
    <property type="project" value="InterPro"/>
</dbReference>
<keyword evidence="3" id="KW-1003">Cell membrane</keyword>
<dbReference type="InterPro" id="IPR000515">
    <property type="entry name" value="MetI-like"/>
</dbReference>
<dbReference type="EMBL" id="BNCD01000024">
    <property type="protein sequence ID" value="GHH86726.1"/>
    <property type="molecule type" value="Genomic_DNA"/>
</dbReference>
<evidence type="ECO:0000313" key="10">
    <source>
        <dbReference type="Proteomes" id="UP000603708"/>
    </source>
</evidence>
<reference evidence="9" key="2">
    <citation type="submission" date="2020-09" db="EMBL/GenBank/DDBJ databases">
        <authorList>
            <person name="Sun Q."/>
            <person name="Ohkuma M."/>
        </authorList>
    </citation>
    <scope>NUCLEOTIDE SEQUENCE</scope>
    <source>
        <strain evidence="9">JCM 5069</strain>
    </source>
</reference>
<sequence length="315" mass="33816">MGAFIAKRLALSLLTLLLVSVVVFLVAQVLPGDIGRTILGPYATNAQVAQLDAQLGVDRPLAVRYFEFVRGFVTGDWGTSYLLQQPVRALVVGHLGDSLVLGLFAMILIVPISLGFGVLAAHRRNGFVDRIISITGLSLIALPEFVAGTILLVVFGVTLKWFPVSSAVPNGDPADIVRQLLLPSIPLMCVLFGYISRMARAGTIEALESDYVRTAVLKGLPRRRVLFQHVLRNSLLPSITVISAQTGYLVGGLVVVEKLFNYPGVGSLIYTSATGHDLPVLEAAVLMIAALFTVANLCADLLYGVLNPRIRLTSE</sequence>
<dbReference type="PANTHER" id="PTHR43163:SF6">
    <property type="entry name" value="DIPEPTIDE TRANSPORT SYSTEM PERMEASE PROTEIN DPPB-RELATED"/>
    <property type="match status" value="1"/>
</dbReference>
<evidence type="ECO:0000256" key="1">
    <source>
        <dbReference type="ARBA" id="ARBA00004651"/>
    </source>
</evidence>
<reference evidence="9" key="1">
    <citation type="journal article" date="2014" name="Int. J. Syst. Evol. Microbiol.">
        <title>Complete genome sequence of Corynebacterium casei LMG S-19264T (=DSM 44701T), isolated from a smear-ripened cheese.</title>
        <authorList>
            <consortium name="US DOE Joint Genome Institute (JGI-PGF)"/>
            <person name="Walter F."/>
            <person name="Albersmeier A."/>
            <person name="Kalinowski J."/>
            <person name="Ruckert C."/>
        </authorList>
    </citation>
    <scope>NUCLEOTIDE SEQUENCE</scope>
    <source>
        <strain evidence="9">JCM 5069</strain>
    </source>
</reference>
<keyword evidence="2 7" id="KW-0813">Transport</keyword>
<keyword evidence="6 7" id="KW-0472">Membrane</keyword>
<dbReference type="CDD" id="cd06261">
    <property type="entry name" value="TM_PBP2"/>
    <property type="match status" value="1"/>
</dbReference>
<gene>
    <name evidence="9" type="ORF">GCM10018793_59760</name>
</gene>
<dbReference type="Gene3D" id="1.10.3720.10">
    <property type="entry name" value="MetI-like"/>
    <property type="match status" value="1"/>
</dbReference>
<protein>
    <submittedName>
        <fullName evidence="9">Peptide ABC transporter permease</fullName>
    </submittedName>
</protein>
<dbReference type="Pfam" id="PF19300">
    <property type="entry name" value="BPD_transp_1_N"/>
    <property type="match status" value="1"/>
</dbReference>
<organism evidence="9 10">
    <name type="scientific">Streptomyces sulfonofaciens</name>
    <dbReference type="NCBI Taxonomy" id="68272"/>
    <lineage>
        <taxon>Bacteria</taxon>
        <taxon>Bacillati</taxon>
        <taxon>Actinomycetota</taxon>
        <taxon>Actinomycetes</taxon>
        <taxon>Kitasatosporales</taxon>
        <taxon>Streptomycetaceae</taxon>
        <taxon>Streptomyces</taxon>
    </lineage>
</organism>
<dbReference type="GO" id="GO:0005886">
    <property type="term" value="C:plasma membrane"/>
    <property type="evidence" value="ECO:0007669"/>
    <property type="project" value="UniProtKB-SubCell"/>
</dbReference>
<feature type="transmembrane region" description="Helical" evidence="7">
    <location>
        <begin position="283"/>
        <end position="306"/>
    </location>
</feature>
<comment type="similarity">
    <text evidence="7">Belongs to the binding-protein-dependent transport system permease family.</text>
</comment>
<feature type="domain" description="ABC transmembrane type-1" evidence="8">
    <location>
        <begin position="95"/>
        <end position="299"/>
    </location>
</feature>
<dbReference type="Pfam" id="PF00528">
    <property type="entry name" value="BPD_transp_1"/>
    <property type="match status" value="1"/>
</dbReference>
<dbReference type="AlphaFoldDB" id="A0A919L8M1"/>
<dbReference type="Proteomes" id="UP000603708">
    <property type="component" value="Unassembled WGS sequence"/>
</dbReference>
<comment type="caution">
    <text evidence="9">The sequence shown here is derived from an EMBL/GenBank/DDBJ whole genome shotgun (WGS) entry which is preliminary data.</text>
</comment>
<keyword evidence="5 7" id="KW-1133">Transmembrane helix</keyword>
<dbReference type="PROSITE" id="PS50928">
    <property type="entry name" value="ABC_TM1"/>
    <property type="match status" value="1"/>
</dbReference>
<evidence type="ECO:0000313" key="9">
    <source>
        <dbReference type="EMBL" id="GHH86726.1"/>
    </source>
</evidence>
<feature type="transmembrane region" description="Helical" evidence="7">
    <location>
        <begin position="176"/>
        <end position="195"/>
    </location>
</feature>